<dbReference type="SUPFAM" id="SSF55469">
    <property type="entry name" value="FMN-dependent nitroreductase-like"/>
    <property type="match status" value="1"/>
</dbReference>
<dbReference type="EMBL" id="JACHIT010000002">
    <property type="protein sequence ID" value="MBB5916227.1"/>
    <property type="molecule type" value="Genomic_DNA"/>
</dbReference>
<name>A0A7W9PHL6_9NOCA</name>
<dbReference type="InterPro" id="IPR050627">
    <property type="entry name" value="Nitroreductase/BluB"/>
</dbReference>
<evidence type="ECO:0000313" key="2">
    <source>
        <dbReference type="Proteomes" id="UP000540412"/>
    </source>
</evidence>
<sequence length="334" mass="36016">MTSTNAPGTSTGPDEATIVAALESAQRAPSVHNTQPWRWEFDGTRLDLYADADRMLPATDPHGRQQVISCGAVLHHARTVFAAHGWHTDTTRVPSPDRPERLASIEFRPWPDPPPGVATRAEAIGARHSDRLPLLPPENWTAVLPALRMLVSPHDIALDALDDTTVARLTAVSQQATAARRDDRMYQQELRWWAGHSGVPEGVPLSALVSDAELARVGVGRAFPSAPHSMRRAELTDHAELVALSSHGDAVPMWLHSGEALSAVLLECTAAGLATCAVTHVTELPAGRRAIADLLPSPTVPQIVIRVGTVPSGDERPPATPRRPLAEILTIRHR</sequence>
<protein>
    <submittedName>
        <fullName evidence="1">Nitroreductase</fullName>
    </submittedName>
</protein>
<dbReference type="PANTHER" id="PTHR23026:SF123">
    <property type="entry name" value="NAD(P)H NITROREDUCTASE RV3131-RELATED"/>
    <property type="match status" value="1"/>
</dbReference>
<gene>
    <name evidence="1" type="ORF">BJY24_005139</name>
</gene>
<keyword evidence="2" id="KW-1185">Reference proteome</keyword>
<dbReference type="PANTHER" id="PTHR23026">
    <property type="entry name" value="NADPH NITROREDUCTASE"/>
    <property type="match status" value="1"/>
</dbReference>
<dbReference type="GO" id="GO:0016491">
    <property type="term" value="F:oxidoreductase activity"/>
    <property type="evidence" value="ECO:0007669"/>
    <property type="project" value="InterPro"/>
</dbReference>
<dbReference type="InterPro" id="IPR000415">
    <property type="entry name" value="Nitroreductase-like"/>
</dbReference>
<dbReference type="NCBIfam" id="NF047509">
    <property type="entry name" value="Rv3131_FMN_oxido"/>
    <property type="match status" value="1"/>
</dbReference>
<evidence type="ECO:0000313" key="1">
    <source>
        <dbReference type="EMBL" id="MBB5916227.1"/>
    </source>
</evidence>
<dbReference type="Gene3D" id="3.40.109.10">
    <property type="entry name" value="NADH Oxidase"/>
    <property type="match status" value="1"/>
</dbReference>
<organism evidence="1 2">
    <name type="scientific">Nocardia transvalensis</name>
    <dbReference type="NCBI Taxonomy" id="37333"/>
    <lineage>
        <taxon>Bacteria</taxon>
        <taxon>Bacillati</taxon>
        <taxon>Actinomycetota</taxon>
        <taxon>Actinomycetes</taxon>
        <taxon>Mycobacteriales</taxon>
        <taxon>Nocardiaceae</taxon>
        <taxon>Nocardia</taxon>
    </lineage>
</organism>
<dbReference type="RefSeq" id="WP_051163070.1">
    <property type="nucleotide sequence ID" value="NZ_JACHIT010000002.1"/>
</dbReference>
<dbReference type="AlphaFoldDB" id="A0A7W9PHL6"/>
<proteinExistence type="predicted"/>
<reference evidence="1 2" key="1">
    <citation type="submission" date="2020-08" db="EMBL/GenBank/DDBJ databases">
        <title>Sequencing the genomes of 1000 actinobacteria strains.</title>
        <authorList>
            <person name="Klenk H.-P."/>
        </authorList>
    </citation>
    <scope>NUCLEOTIDE SEQUENCE [LARGE SCALE GENOMIC DNA]</scope>
    <source>
        <strain evidence="1 2">DSM 43582</strain>
    </source>
</reference>
<comment type="caution">
    <text evidence="1">The sequence shown here is derived from an EMBL/GenBank/DDBJ whole genome shotgun (WGS) entry which is preliminary data.</text>
</comment>
<dbReference type="Proteomes" id="UP000540412">
    <property type="component" value="Unassembled WGS sequence"/>
</dbReference>
<accession>A0A7W9PHL6</accession>